<dbReference type="Pfam" id="PF07004">
    <property type="entry name" value="SHIPPO-rpt"/>
    <property type="match status" value="2"/>
</dbReference>
<dbReference type="InterPro" id="IPR051291">
    <property type="entry name" value="CIMAP"/>
</dbReference>
<dbReference type="PANTHER" id="PTHR21580:SF28">
    <property type="entry name" value="BOREALIN N-TERMINAL DOMAIN-CONTAINING PROTEIN-RELATED"/>
    <property type="match status" value="1"/>
</dbReference>
<accession>A0A422N9Z7</accession>
<dbReference type="InterPro" id="IPR010736">
    <property type="entry name" value="SHIPPO-rpt"/>
</dbReference>
<evidence type="ECO:0000313" key="3">
    <source>
        <dbReference type="Proteomes" id="UP000284403"/>
    </source>
</evidence>
<dbReference type="Proteomes" id="UP000284403">
    <property type="component" value="Unassembled WGS sequence"/>
</dbReference>
<proteinExistence type="predicted"/>
<dbReference type="RefSeq" id="XP_029224626.1">
    <property type="nucleotide sequence ID" value="XM_029375268.1"/>
</dbReference>
<evidence type="ECO:0000313" key="2">
    <source>
        <dbReference type="EMBL" id="RNF02309.1"/>
    </source>
</evidence>
<dbReference type="OrthoDB" id="429991at2759"/>
<dbReference type="GeneID" id="40322030"/>
<dbReference type="EMBL" id="MKKU01000779">
    <property type="protein sequence ID" value="RNF02309.1"/>
    <property type="molecule type" value="Genomic_DNA"/>
</dbReference>
<protein>
    <submittedName>
        <fullName evidence="2">Uncharacterized protein</fullName>
    </submittedName>
</protein>
<evidence type="ECO:0000256" key="1">
    <source>
        <dbReference type="SAM" id="MobiDB-lite"/>
    </source>
</evidence>
<feature type="compositionally biased region" description="Basic residues" evidence="1">
    <location>
        <begin position="87"/>
        <end position="98"/>
    </location>
</feature>
<gene>
    <name evidence="2" type="ORF">Tco025E_08419</name>
</gene>
<organism evidence="2 3">
    <name type="scientific">Trypanosoma conorhini</name>
    <dbReference type="NCBI Taxonomy" id="83891"/>
    <lineage>
        <taxon>Eukaryota</taxon>
        <taxon>Discoba</taxon>
        <taxon>Euglenozoa</taxon>
        <taxon>Kinetoplastea</taxon>
        <taxon>Metakinetoplastina</taxon>
        <taxon>Trypanosomatida</taxon>
        <taxon>Trypanosomatidae</taxon>
        <taxon>Trypanosoma</taxon>
    </lineage>
</organism>
<dbReference type="AlphaFoldDB" id="A0A422N9Z7"/>
<name>A0A422N9Z7_9TRYP</name>
<reference evidence="2 3" key="1">
    <citation type="journal article" date="2018" name="BMC Genomics">
        <title>Genomic comparison of Trypanosoma conorhini and Trypanosoma rangeli to Trypanosoma cruzi strains of high and low virulence.</title>
        <authorList>
            <person name="Bradwell K.R."/>
            <person name="Koparde V.N."/>
            <person name="Matveyev A.V."/>
            <person name="Serrano M.G."/>
            <person name="Alves J.M."/>
            <person name="Parikh H."/>
            <person name="Huang B."/>
            <person name="Lee V."/>
            <person name="Espinosa-Alvarez O."/>
            <person name="Ortiz P.A."/>
            <person name="Costa-Martins A.G."/>
            <person name="Teixeira M.M."/>
            <person name="Buck G.A."/>
        </authorList>
    </citation>
    <scope>NUCLEOTIDE SEQUENCE [LARGE SCALE GENOMIC DNA]</scope>
    <source>
        <strain evidence="2 3">025E</strain>
    </source>
</reference>
<dbReference type="PANTHER" id="PTHR21580">
    <property type="entry name" value="SHIPPO-1-RELATED"/>
    <property type="match status" value="1"/>
</dbReference>
<keyword evidence="3" id="KW-1185">Reference proteome</keyword>
<sequence>MALLGGFTPWAHLRLRDHRPGPMSYPPPGNDIPERSILRKYPTRSREATVGPGEYQIPTTVGQCRSTVFGPPSGPGSTEAARANVSPKRRQTVGKGKRGGVPPLPKQYSLALYPDTPAFSIYSKLQDKPLGSGVGPGEYAIPSSFDLAGKGPHFGQRTKLLTTRDIVPGPGAYQVPRFGDDMPKLKEYITSVRKVHADENGPGPGSYDDPTTIAARLAPPQLRLYDGPRFGGRHSQPKSTLFTGPGPAEYGDVSQIMRKRVRCTPVFRAPIQTVPENKTVRAAVNFAPGPGIYLLPSEFDRDYKKGVSLGARTLREPKPATSATVGPGSYNLGKPPMTSNGFRFAAQPYDPLAFADQEESVAESAASADAGPALYYPKLDAVKPYKYKAVAGFGLGQRFMVRNAGGPLCYDVKPPEPTRSTVFFRGDYRRSRHLHGWADGGPSYEVENDTIADSMRKGKGFTFGIRYPARATHQVCKPYDATTNINCEYPDETTWMTKPK</sequence>
<feature type="region of interest" description="Disordered" evidence="1">
    <location>
        <begin position="69"/>
        <end position="106"/>
    </location>
</feature>
<comment type="caution">
    <text evidence="2">The sequence shown here is derived from an EMBL/GenBank/DDBJ whole genome shotgun (WGS) entry which is preliminary data.</text>
</comment>